<evidence type="ECO:0000256" key="3">
    <source>
        <dbReference type="ARBA" id="ARBA00023224"/>
    </source>
</evidence>
<dbReference type="Gene3D" id="1.10.287.950">
    <property type="entry name" value="Methyl-accepting chemotaxis protein"/>
    <property type="match status" value="1"/>
</dbReference>
<dbReference type="PANTHER" id="PTHR32089">
    <property type="entry name" value="METHYL-ACCEPTING CHEMOTAXIS PROTEIN MCPB"/>
    <property type="match status" value="1"/>
</dbReference>
<feature type="region of interest" description="Disordered" evidence="6">
    <location>
        <begin position="1"/>
        <end position="28"/>
    </location>
</feature>
<keyword evidence="3 5" id="KW-0807">Transducer</keyword>
<keyword evidence="2 7" id="KW-1133">Transmembrane helix</keyword>
<dbReference type="PANTHER" id="PTHR32089:SF112">
    <property type="entry name" value="LYSOZYME-LIKE PROTEIN-RELATED"/>
    <property type="match status" value="1"/>
</dbReference>
<dbReference type="GO" id="GO:0016020">
    <property type="term" value="C:membrane"/>
    <property type="evidence" value="ECO:0007669"/>
    <property type="project" value="InterPro"/>
</dbReference>
<accession>A0A2N3G4W5</accession>
<dbReference type="GO" id="GO:0007165">
    <property type="term" value="P:signal transduction"/>
    <property type="evidence" value="ECO:0007669"/>
    <property type="project" value="UniProtKB-KW"/>
</dbReference>
<evidence type="ECO:0000313" key="11">
    <source>
        <dbReference type="Proteomes" id="UP000233654"/>
    </source>
</evidence>
<feature type="domain" description="HAMP" evidence="9">
    <location>
        <begin position="106"/>
        <end position="158"/>
    </location>
</feature>
<protein>
    <recommendedName>
        <fullName evidence="12">Methyl-accepting chemotaxis protein</fullName>
    </recommendedName>
</protein>
<evidence type="ECO:0000256" key="7">
    <source>
        <dbReference type="SAM" id="Phobius"/>
    </source>
</evidence>
<dbReference type="SMART" id="SM00283">
    <property type="entry name" value="MA"/>
    <property type="match status" value="1"/>
</dbReference>
<dbReference type="PROSITE" id="PS50885">
    <property type="entry name" value="HAMP"/>
    <property type="match status" value="1"/>
</dbReference>
<proteinExistence type="inferred from homology"/>
<evidence type="ECO:0000259" key="9">
    <source>
        <dbReference type="PROSITE" id="PS50885"/>
    </source>
</evidence>
<dbReference type="InterPro" id="IPR003660">
    <property type="entry name" value="HAMP_dom"/>
</dbReference>
<reference evidence="10 11" key="1">
    <citation type="journal article" date="2017" name="ISME J.">
        <title>Potential for microbial H2 and metal transformations associated with novel bacteria and archaea in deep terrestrial subsurface sediments.</title>
        <authorList>
            <person name="Hernsdorf A.W."/>
            <person name="Amano Y."/>
            <person name="Miyakawa K."/>
            <person name="Ise K."/>
            <person name="Suzuki Y."/>
            <person name="Anantharaman K."/>
            <person name="Probst A."/>
            <person name="Burstein D."/>
            <person name="Thomas B.C."/>
            <person name="Banfield J.F."/>
        </authorList>
    </citation>
    <scope>NUCLEOTIDE SEQUENCE [LARGE SCALE GENOMIC DNA]</scope>
    <source>
        <strain evidence="10">HGW-Actinobacteria-3</strain>
    </source>
</reference>
<dbReference type="GO" id="GO:0004888">
    <property type="term" value="F:transmembrane signaling receptor activity"/>
    <property type="evidence" value="ECO:0007669"/>
    <property type="project" value="InterPro"/>
</dbReference>
<dbReference type="GO" id="GO:0006935">
    <property type="term" value="P:chemotaxis"/>
    <property type="evidence" value="ECO:0007669"/>
    <property type="project" value="InterPro"/>
</dbReference>
<dbReference type="SUPFAM" id="SSF58104">
    <property type="entry name" value="Methyl-accepting chemotaxis protein (MCP) signaling domain"/>
    <property type="match status" value="1"/>
</dbReference>
<evidence type="ECO:0008006" key="12">
    <source>
        <dbReference type="Google" id="ProtNLM"/>
    </source>
</evidence>
<dbReference type="AlphaFoldDB" id="A0A2N3G4W5"/>
<evidence type="ECO:0000259" key="8">
    <source>
        <dbReference type="PROSITE" id="PS50111"/>
    </source>
</evidence>
<dbReference type="Gene3D" id="6.10.340.10">
    <property type="match status" value="1"/>
</dbReference>
<feature type="compositionally biased region" description="Basic and acidic residues" evidence="6">
    <location>
        <begin position="18"/>
        <end position="28"/>
    </location>
</feature>
<dbReference type="PROSITE" id="PS50111">
    <property type="entry name" value="CHEMOTAXIS_TRANSDUC_2"/>
    <property type="match status" value="1"/>
</dbReference>
<comment type="caution">
    <text evidence="10">The sequence shown here is derived from an EMBL/GenBank/DDBJ whole genome shotgun (WGS) entry which is preliminary data.</text>
</comment>
<feature type="domain" description="Methyl-accepting transducer" evidence="8">
    <location>
        <begin position="177"/>
        <end position="413"/>
    </location>
</feature>
<dbReference type="CDD" id="cd11386">
    <property type="entry name" value="MCP_signal"/>
    <property type="match status" value="1"/>
</dbReference>
<keyword evidence="1 7" id="KW-0812">Transmembrane</keyword>
<dbReference type="InterPro" id="IPR004089">
    <property type="entry name" value="MCPsignal_dom"/>
</dbReference>
<evidence type="ECO:0000256" key="1">
    <source>
        <dbReference type="ARBA" id="ARBA00022692"/>
    </source>
</evidence>
<feature type="transmembrane region" description="Helical" evidence="7">
    <location>
        <begin position="50"/>
        <end position="70"/>
    </location>
</feature>
<evidence type="ECO:0000256" key="4">
    <source>
        <dbReference type="ARBA" id="ARBA00029447"/>
    </source>
</evidence>
<dbReference type="PRINTS" id="PR00260">
    <property type="entry name" value="CHEMTRNSDUCR"/>
</dbReference>
<dbReference type="Proteomes" id="UP000233654">
    <property type="component" value="Unassembled WGS sequence"/>
</dbReference>
<feature type="transmembrane region" description="Helical" evidence="7">
    <location>
        <begin position="82"/>
        <end position="109"/>
    </location>
</feature>
<dbReference type="InterPro" id="IPR004090">
    <property type="entry name" value="Chemotax_Me-accpt_rcpt"/>
</dbReference>
<organism evidence="10 11">
    <name type="scientific">Candidatus Anoxymicrobium japonicum</name>
    <dbReference type="NCBI Taxonomy" id="2013648"/>
    <lineage>
        <taxon>Bacteria</taxon>
        <taxon>Bacillati</taxon>
        <taxon>Actinomycetota</taxon>
        <taxon>Candidatus Geothermincolia</taxon>
        <taxon>Candidatus Geothermincolales</taxon>
        <taxon>Candidatus Anoxymicrobiaceae</taxon>
        <taxon>Candidatus Anoxymicrobium</taxon>
    </lineage>
</organism>
<keyword evidence="7" id="KW-0472">Membrane</keyword>
<evidence type="ECO:0000256" key="6">
    <source>
        <dbReference type="SAM" id="MobiDB-lite"/>
    </source>
</evidence>
<dbReference type="Pfam" id="PF00015">
    <property type="entry name" value="MCPsignal"/>
    <property type="match status" value="1"/>
</dbReference>
<evidence type="ECO:0000256" key="5">
    <source>
        <dbReference type="PROSITE-ProRule" id="PRU00284"/>
    </source>
</evidence>
<evidence type="ECO:0000313" key="10">
    <source>
        <dbReference type="EMBL" id="PKQ27759.1"/>
    </source>
</evidence>
<gene>
    <name evidence="10" type="ORF">CVT63_06370</name>
</gene>
<name>A0A2N3G4W5_9ACTN</name>
<comment type="similarity">
    <text evidence="4">Belongs to the methyl-accepting chemotaxis (MCP) protein family.</text>
</comment>
<dbReference type="EMBL" id="PHEX01000057">
    <property type="protein sequence ID" value="PKQ27759.1"/>
    <property type="molecule type" value="Genomic_DNA"/>
</dbReference>
<sequence length="464" mass="48996">MGRLRQLKSGGTKPKSGRAREREAPVEDKKEIGASGLKTGWRNLSITRRFVLRNSLISLPAATVISFLFVRILGKDHTVGGLLIGAGLGLLVGALVVAFASWAAVLMYVRPLEKLELFSKGLMRHDFSQDLELGKRTELYTISTAINQMLRSLRGLMDEMRVVSDDVAGSSNLMATVARETSDAVQSTASTVSGLARGAEDQVSSMMLVSSTINQMAQEIDRVAEASHEVARYSLEARATVEEGADAVGLATDKMGKLVGTTGSSAVAMRDLGERSEQIGLIVDVITDIADQTNLLALNAAIEAARAGEHGKGFAVVAGEVRKLAEGSARAANQIASIVREIQRTINKTAALMETGTKEADEGASVVGNAAQALCRIKDAVETIGAETQQISQATDSVAEGSNKVVEIISAVESISEESASSTQEVSASIEEQTASMEEISAAATELAGTADRLRVMIESIKTT</sequence>
<evidence type="ECO:0000256" key="2">
    <source>
        <dbReference type="ARBA" id="ARBA00022989"/>
    </source>
</evidence>